<dbReference type="InterPro" id="IPR036366">
    <property type="entry name" value="PGBDSf"/>
</dbReference>
<name>A0ABQ2MRZ0_9ACTN</name>
<keyword evidence="1" id="KW-0732">Signal</keyword>
<dbReference type="EMBL" id="BMMP01000022">
    <property type="protein sequence ID" value="GGO56988.1"/>
    <property type="molecule type" value="Genomic_DNA"/>
</dbReference>
<protein>
    <recommendedName>
        <fullName evidence="2">Peptidoglycan binding-like domain-containing protein</fullName>
    </recommendedName>
</protein>
<dbReference type="Pfam" id="PF01471">
    <property type="entry name" value="PG_binding_1"/>
    <property type="match status" value="1"/>
</dbReference>
<proteinExistence type="predicted"/>
<sequence>MKLRRPRSVARAASAAATAVLALTIGAAGAGTAHAQEAPAGEAANPCHYSTATPALQLGDTGPAVKQAQCYLLHTLIIDDIIEVSGTFDQKTEIRVGQFQRCAGLPSNGVVGATTWSAMERFVNSGRVC</sequence>
<evidence type="ECO:0000313" key="4">
    <source>
        <dbReference type="Proteomes" id="UP000631535"/>
    </source>
</evidence>
<gene>
    <name evidence="3" type="ORF">GCM10012287_51850</name>
</gene>
<feature type="signal peptide" evidence="1">
    <location>
        <begin position="1"/>
        <end position="35"/>
    </location>
</feature>
<keyword evidence="4" id="KW-1185">Reference proteome</keyword>
<dbReference type="RefSeq" id="WP_189039611.1">
    <property type="nucleotide sequence ID" value="NZ_BMMP01000022.1"/>
</dbReference>
<feature type="domain" description="Peptidoglycan binding-like" evidence="2">
    <location>
        <begin position="61"/>
        <end position="119"/>
    </location>
</feature>
<evidence type="ECO:0000259" key="2">
    <source>
        <dbReference type="Pfam" id="PF01471"/>
    </source>
</evidence>
<dbReference type="Proteomes" id="UP000631535">
    <property type="component" value="Unassembled WGS sequence"/>
</dbReference>
<reference evidence="4" key="1">
    <citation type="journal article" date="2019" name="Int. J. Syst. Evol. Microbiol.">
        <title>The Global Catalogue of Microorganisms (GCM) 10K type strain sequencing project: providing services to taxonomists for standard genome sequencing and annotation.</title>
        <authorList>
            <consortium name="The Broad Institute Genomics Platform"/>
            <consortium name="The Broad Institute Genome Sequencing Center for Infectious Disease"/>
            <person name="Wu L."/>
            <person name="Ma J."/>
        </authorList>
    </citation>
    <scope>NUCLEOTIDE SEQUENCE [LARGE SCALE GENOMIC DNA]</scope>
    <source>
        <strain evidence="4">CGMCC 4.7178</strain>
    </source>
</reference>
<dbReference type="InterPro" id="IPR036365">
    <property type="entry name" value="PGBD-like_sf"/>
</dbReference>
<dbReference type="Gene3D" id="1.10.101.10">
    <property type="entry name" value="PGBD-like superfamily/PGBD"/>
    <property type="match status" value="1"/>
</dbReference>
<dbReference type="SUPFAM" id="SSF47090">
    <property type="entry name" value="PGBD-like"/>
    <property type="match status" value="1"/>
</dbReference>
<organism evidence="3 4">
    <name type="scientific">Streptomyces daqingensis</name>
    <dbReference type="NCBI Taxonomy" id="1472640"/>
    <lineage>
        <taxon>Bacteria</taxon>
        <taxon>Bacillati</taxon>
        <taxon>Actinomycetota</taxon>
        <taxon>Actinomycetes</taxon>
        <taxon>Kitasatosporales</taxon>
        <taxon>Streptomycetaceae</taxon>
        <taxon>Streptomyces</taxon>
    </lineage>
</organism>
<feature type="chain" id="PRO_5047361135" description="Peptidoglycan binding-like domain-containing protein" evidence="1">
    <location>
        <begin position="36"/>
        <end position="129"/>
    </location>
</feature>
<comment type="caution">
    <text evidence="3">The sequence shown here is derived from an EMBL/GenBank/DDBJ whole genome shotgun (WGS) entry which is preliminary data.</text>
</comment>
<evidence type="ECO:0000256" key="1">
    <source>
        <dbReference type="SAM" id="SignalP"/>
    </source>
</evidence>
<dbReference type="InterPro" id="IPR002477">
    <property type="entry name" value="Peptidoglycan-bd-like"/>
</dbReference>
<accession>A0ABQ2MRZ0</accession>
<evidence type="ECO:0000313" key="3">
    <source>
        <dbReference type="EMBL" id="GGO56988.1"/>
    </source>
</evidence>